<reference evidence="1 2" key="1">
    <citation type="submission" date="2019-03" db="EMBL/GenBank/DDBJ databases">
        <title>First draft genome of Liparis tanakae, snailfish: a comprehensive survey of snailfish specific genes.</title>
        <authorList>
            <person name="Kim W."/>
            <person name="Song I."/>
            <person name="Jeong J.-H."/>
            <person name="Kim D."/>
            <person name="Kim S."/>
            <person name="Ryu S."/>
            <person name="Song J.Y."/>
            <person name="Lee S.K."/>
        </authorList>
    </citation>
    <scope>NUCLEOTIDE SEQUENCE [LARGE SCALE GENOMIC DNA]</scope>
    <source>
        <tissue evidence="1">Muscle</tissue>
    </source>
</reference>
<evidence type="ECO:0000313" key="2">
    <source>
        <dbReference type="Proteomes" id="UP000314294"/>
    </source>
</evidence>
<organism evidence="1 2">
    <name type="scientific">Liparis tanakae</name>
    <name type="common">Tanaka's snailfish</name>
    <dbReference type="NCBI Taxonomy" id="230148"/>
    <lineage>
        <taxon>Eukaryota</taxon>
        <taxon>Metazoa</taxon>
        <taxon>Chordata</taxon>
        <taxon>Craniata</taxon>
        <taxon>Vertebrata</taxon>
        <taxon>Euteleostomi</taxon>
        <taxon>Actinopterygii</taxon>
        <taxon>Neopterygii</taxon>
        <taxon>Teleostei</taxon>
        <taxon>Neoteleostei</taxon>
        <taxon>Acanthomorphata</taxon>
        <taxon>Eupercaria</taxon>
        <taxon>Perciformes</taxon>
        <taxon>Cottioidei</taxon>
        <taxon>Cottales</taxon>
        <taxon>Liparidae</taxon>
        <taxon>Liparis</taxon>
    </lineage>
</organism>
<sequence length="395" mass="42880">MYSRSCLSSLLQRLVSFLKQAAQTAELVLQLKHLSMVSVVCSLLRHLLARAGTMHQIISYMVLCSSSNWASVCCCSSFTVPMSSETVPPRSANSSATLLCSSSSDLNSTEFKVFLGVTVAMRVKALVSLNTFSDGGPGESEGTGNGQPVNATMTLSTKELEGRKALLQEDVGGQSGGNCGRQLRHLPLQQTTLILSFRQLLTKNPHFWNSGEKTCAGPAEGHPLDADNCCTRASTMIMLDLNLCSSSCLGRHSRLPGDTVGFCRSIFCRWDCGGSRRQNGNRDGSGSHLSHCQVKKLCHLLKLLLKGTIWNQRFVGRNSANSLSAWGVKRTSKLLTGGSLIQPAMALWSPPAEELQPEQELQLEQGLESGLELGPEQHLELELNLEQGLEPYLEL</sequence>
<dbReference type="AlphaFoldDB" id="A0A4Z2JI17"/>
<protein>
    <submittedName>
        <fullName evidence="1">Uncharacterized protein</fullName>
    </submittedName>
</protein>
<comment type="caution">
    <text evidence="1">The sequence shown here is derived from an EMBL/GenBank/DDBJ whole genome shotgun (WGS) entry which is preliminary data.</text>
</comment>
<dbReference type="EMBL" id="SRLO01000001">
    <property type="protein sequence ID" value="TNN89453.1"/>
    <property type="molecule type" value="Genomic_DNA"/>
</dbReference>
<name>A0A4Z2JI17_9TELE</name>
<accession>A0A4Z2JI17</accession>
<gene>
    <name evidence="1" type="ORF">EYF80_000056</name>
</gene>
<proteinExistence type="predicted"/>
<evidence type="ECO:0000313" key="1">
    <source>
        <dbReference type="EMBL" id="TNN89453.1"/>
    </source>
</evidence>
<keyword evidence="2" id="KW-1185">Reference proteome</keyword>
<dbReference type="Proteomes" id="UP000314294">
    <property type="component" value="Unassembled WGS sequence"/>
</dbReference>